<feature type="domain" description="16S/18S rRNA aminocarboxypropyltransferase Tsr3 C-terminal" evidence="8">
    <location>
        <begin position="83"/>
        <end position="209"/>
    </location>
</feature>
<feature type="binding site" evidence="6">
    <location>
        <position position="109"/>
    </location>
    <ligand>
        <name>S-adenosyl-L-methionine</name>
        <dbReference type="ChEBI" id="CHEBI:59789"/>
    </ligand>
</feature>
<dbReference type="Pfam" id="PF04034">
    <property type="entry name" value="Ribo_biogen_C"/>
    <property type="match status" value="1"/>
</dbReference>
<dbReference type="OrthoDB" id="10262062at2759"/>
<dbReference type="GO" id="GO:0000455">
    <property type="term" value="P:enzyme-directed rRNA pseudouridine synthesis"/>
    <property type="evidence" value="ECO:0007669"/>
    <property type="project" value="UniProtKB-UniRule"/>
</dbReference>
<feature type="domain" description="RNase L inhibitor RLI-like possible metal-binding" evidence="9">
    <location>
        <begin position="46"/>
        <end position="78"/>
    </location>
</feature>
<dbReference type="PANTHER" id="PTHR20426">
    <property type="entry name" value="RIBOSOME BIOGENESIS PROTEIN TSR3 HOMOLOG"/>
    <property type="match status" value="1"/>
</dbReference>
<dbReference type="GO" id="GO:0106388">
    <property type="term" value="F:rRNA small subunit aminocarboxypropyltransferase activity"/>
    <property type="evidence" value="ECO:0007669"/>
    <property type="project" value="UniProtKB-EC"/>
</dbReference>
<dbReference type="NCBIfam" id="NF002621">
    <property type="entry name" value="PRK02287.1"/>
    <property type="match status" value="1"/>
</dbReference>
<feature type="compositionally biased region" description="Acidic residues" evidence="7">
    <location>
        <begin position="252"/>
        <end position="262"/>
    </location>
</feature>
<feature type="region of interest" description="Disordered" evidence="7">
    <location>
        <begin position="1"/>
        <end position="38"/>
    </location>
</feature>
<evidence type="ECO:0000256" key="5">
    <source>
        <dbReference type="ARBA" id="ARBA00022691"/>
    </source>
</evidence>
<comment type="catalytic activity">
    <reaction evidence="6">
        <text>an N(1)-methylpseudouridine in rRNA + S-adenosyl-L-methionine = N(1)-methyl-N(3)-[(3S)-3-amino-3-carboxypropyl]pseudouridine in rRNA + S-methyl-5'-thioadenosine + H(+)</text>
        <dbReference type="Rhea" id="RHEA:63296"/>
        <dbReference type="Rhea" id="RHEA-COMP:11634"/>
        <dbReference type="Rhea" id="RHEA-COMP:16310"/>
        <dbReference type="ChEBI" id="CHEBI:15378"/>
        <dbReference type="ChEBI" id="CHEBI:17509"/>
        <dbReference type="ChEBI" id="CHEBI:59789"/>
        <dbReference type="ChEBI" id="CHEBI:74890"/>
        <dbReference type="ChEBI" id="CHEBI:146234"/>
        <dbReference type="EC" id="2.5.1.157"/>
    </reaction>
</comment>
<sequence length="297" mass="33274">MGKSKAQAKRNHNSRFVSREHLECPRKEAESDDEDEEVKHQTIPFPVAMWDFQHCDPKKCTGRKLYRHKKIKVLKLTEKFKGVVLTPVGSQCVSPADKDIILQHGVAVVDCSWAKLDETPFSKMKVVQPRLLPYLVATNPINYGKPCKLSCVEALAATLSLAGLEEYGEMLMSCFKWGHAFYSVNNELLLKYKTCSSSAEVVATQNTYLNEIDSKTETDDRDPFDIPDSDESGEMHYNPNRMVGQLPSSESESTDEESDEDPLPSLNELEIKDNTSAPCDENIASGFTKCTQTLTPS</sequence>
<evidence type="ECO:0000256" key="4">
    <source>
        <dbReference type="ARBA" id="ARBA00022679"/>
    </source>
</evidence>
<dbReference type="Pfam" id="PF04068">
    <property type="entry name" value="Fer4_RLI"/>
    <property type="match status" value="1"/>
</dbReference>
<evidence type="ECO:0000256" key="6">
    <source>
        <dbReference type="HAMAP-Rule" id="MF_03146"/>
    </source>
</evidence>
<evidence type="ECO:0000256" key="7">
    <source>
        <dbReference type="SAM" id="MobiDB-lite"/>
    </source>
</evidence>
<dbReference type="InterPro" id="IPR007177">
    <property type="entry name" value="Tsr3_C"/>
</dbReference>
<dbReference type="GO" id="GO:0030490">
    <property type="term" value="P:maturation of SSU-rRNA"/>
    <property type="evidence" value="ECO:0007669"/>
    <property type="project" value="TreeGrafter"/>
</dbReference>
<comment type="function">
    <text evidence="6">Aminocarboxypropyltransferase that catalyzes the aminocarboxypropyl transfer on pseudouridine in 18S rRNA. It constitutes the last step in biosynthesis of the hypermodified N1-methyl-N3-(3-amino-3-carboxypropyl) pseudouridine (m1acp3-Psi).</text>
</comment>
<feature type="binding site" evidence="6">
    <location>
        <position position="132"/>
    </location>
    <ligand>
        <name>S-adenosyl-L-methionine</name>
        <dbReference type="ChEBI" id="CHEBI:59789"/>
    </ligand>
</feature>
<keyword evidence="3 6" id="KW-0698">rRNA processing</keyword>
<keyword evidence="4 6" id="KW-0808">Transferase</keyword>
<dbReference type="EMBL" id="VXIV02000062">
    <property type="protein sequence ID" value="KAF6041298.1"/>
    <property type="molecule type" value="Genomic_DNA"/>
</dbReference>
<evidence type="ECO:0000259" key="8">
    <source>
        <dbReference type="Pfam" id="PF04034"/>
    </source>
</evidence>
<evidence type="ECO:0000313" key="11">
    <source>
        <dbReference type="Proteomes" id="UP000593567"/>
    </source>
</evidence>
<keyword evidence="2 6" id="KW-0690">Ribosome biogenesis</keyword>
<dbReference type="InterPro" id="IPR022968">
    <property type="entry name" value="Tsr3-like"/>
</dbReference>
<dbReference type="GO" id="GO:1904047">
    <property type="term" value="F:S-adenosyl-L-methionine binding"/>
    <property type="evidence" value="ECO:0007669"/>
    <property type="project" value="UniProtKB-UniRule"/>
</dbReference>
<protein>
    <recommendedName>
        <fullName evidence="6">18S rRNA aminocarboxypropyltransferase</fullName>
        <ecNumber evidence="6">2.5.1.157</ecNumber>
    </recommendedName>
</protein>
<evidence type="ECO:0000256" key="3">
    <source>
        <dbReference type="ARBA" id="ARBA00022552"/>
    </source>
</evidence>
<feature type="region of interest" description="Disordered" evidence="7">
    <location>
        <begin position="212"/>
        <end position="283"/>
    </location>
</feature>
<dbReference type="HAMAP" id="MF_01116">
    <property type="entry name" value="TSR3"/>
    <property type="match status" value="1"/>
</dbReference>
<dbReference type="AlphaFoldDB" id="A0A7J7KTA7"/>
<comment type="caution">
    <text evidence="6">Lacks conserved residue(s) required for the propagation of feature annotation.</text>
</comment>
<reference evidence="10" key="1">
    <citation type="submission" date="2020-06" db="EMBL/GenBank/DDBJ databases">
        <title>Draft genome of Bugula neritina, a colonial animal packing powerful symbionts and potential medicines.</title>
        <authorList>
            <person name="Rayko M."/>
        </authorList>
    </citation>
    <scope>NUCLEOTIDE SEQUENCE [LARGE SCALE GENOMIC DNA]</scope>
    <source>
        <strain evidence="10">Kwan_BN1</strain>
    </source>
</reference>
<dbReference type="EC" id="2.5.1.157" evidence="6"/>
<evidence type="ECO:0000256" key="1">
    <source>
        <dbReference type="ARBA" id="ARBA00022490"/>
    </source>
</evidence>
<dbReference type="Proteomes" id="UP000593567">
    <property type="component" value="Unassembled WGS sequence"/>
</dbReference>
<organism evidence="10 11">
    <name type="scientific">Bugula neritina</name>
    <name type="common">Brown bryozoan</name>
    <name type="synonym">Sertularia neritina</name>
    <dbReference type="NCBI Taxonomy" id="10212"/>
    <lineage>
        <taxon>Eukaryota</taxon>
        <taxon>Metazoa</taxon>
        <taxon>Spiralia</taxon>
        <taxon>Lophotrochozoa</taxon>
        <taxon>Bryozoa</taxon>
        <taxon>Gymnolaemata</taxon>
        <taxon>Cheilostomatida</taxon>
        <taxon>Flustrina</taxon>
        <taxon>Buguloidea</taxon>
        <taxon>Bugulidae</taxon>
        <taxon>Bugula</taxon>
    </lineage>
</organism>
<keyword evidence="11" id="KW-1185">Reference proteome</keyword>
<feature type="compositionally biased region" description="Basic residues" evidence="7">
    <location>
        <begin position="1"/>
        <end position="13"/>
    </location>
</feature>
<evidence type="ECO:0000313" key="10">
    <source>
        <dbReference type="EMBL" id="KAF6041298.1"/>
    </source>
</evidence>
<comment type="similarity">
    <text evidence="6">Belongs to the TDD superfamily. TSR3 family.</text>
</comment>
<evidence type="ECO:0000259" key="9">
    <source>
        <dbReference type="Pfam" id="PF04068"/>
    </source>
</evidence>
<feature type="binding site" evidence="6">
    <location>
        <position position="61"/>
    </location>
    <ligand>
        <name>S-adenosyl-L-methionine</name>
        <dbReference type="ChEBI" id="CHEBI:59789"/>
    </ligand>
</feature>
<keyword evidence="1" id="KW-0963">Cytoplasm</keyword>
<comment type="caution">
    <text evidence="10">The sequence shown here is derived from an EMBL/GenBank/DDBJ whole genome shotgun (WGS) entry which is preliminary data.</text>
</comment>
<accession>A0A7J7KTA7</accession>
<dbReference type="PANTHER" id="PTHR20426:SF0">
    <property type="entry name" value="18S RRNA AMINOCARBOXYPROPYLTRANSFERASE"/>
    <property type="match status" value="1"/>
</dbReference>
<evidence type="ECO:0000256" key="2">
    <source>
        <dbReference type="ARBA" id="ARBA00022517"/>
    </source>
</evidence>
<name>A0A7J7KTA7_BUGNE</name>
<keyword evidence="5 6" id="KW-0949">S-adenosyl-L-methionine</keyword>
<feature type="compositionally biased region" description="Basic and acidic residues" evidence="7">
    <location>
        <begin position="212"/>
        <end position="224"/>
    </location>
</feature>
<proteinExistence type="inferred from homology"/>
<dbReference type="InterPro" id="IPR007209">
    <property type="entry name" value="RNaseL-inhib-like_metal-bd_dom"/>
</dbReference>
<gene>
    <name evidence="10" type="ORF">EB796_000384</name>
</gene>
<feature type="compositionally biased region" description="Basic and acidic residues" evidence="7">
    <location>
        <begin position="17"/>
        <end position="29"/>
    </location>
</feature>